<dbReference type="EMBL" id="UGQW01000002">
    <property type="protein sequence ID" value="STZ68054.1"/>
    <property type="molecule type" value="Genomic_DNA"/>
</dbReference>
<gene>
    <name evidence="3" type="ORF">NCTC10660_01554</name>
</gene>
<organism evidence="3 4">
    <name type="scientific">Neisseria elongata</name>
    <dbReference type="NCBI Taxonomy" id="495"/>
    <lineage>
        <taxon>Bacteria</taxon>
        <taxon>Pseudomonadati</taxon>
        <taxon>Pseudomonadota</taxon>
        <taxon>Betaproteobacteria</taxon>
        <taxon>Neisseriales</taxon>
        <taxon>Neisseriaceae</taxon>
        <taxon>Neisseria</taxon>
    </lineage>
</organism>
<feature type="chain" id="PRO_5017052857" evidence="2">
    <location>
        <begin position="20"/>
        <end position="114"/>
    </location>
</feature>
<evidence type="ECO:0000313" key="3">
    <source>
        <dbReference type="EMBL" id="STZ68054.1"/>
    </source>
</evidence>
<evidence type="ECO:0000256" key="1">
    <source>
        <dbReference type="SAM" id="MobiDB-lite"/>
    </source>
</evidence>
<dbReference type="Proteomes" id="UP000254927">
    <property type="component" value="Unassembled WGS sequence"/>
</dbReference>
<sequence length="114" mass="11693">MKKALFLALCGLFASAAHAGCTESGQQCVHYKNGNVAGEGACSVKKCQTPTGGSLSWKQKNGPAVSVETDAKSGKTLVNKKPGGQVKNGNAASMGLTCYAADANKNEQFCATSY</sequence>
<feature type="signal peptide" evidence="2">
    <location>
        <begin position="1"/>
        <end position="19"/>
    </location>
</feature>
<evidence type="ECO:0000313" key="4">
    <source>
        <dbReference type="Proteomes" id="UP000254927"/>
    </source>
</evidence>
<reference evidence="3 4" key="1">
    <citation type="submission" date="2018-06" db="EMBL/GenBank/DDBJ databases">
        <authorList>
            <consortium name="Pathogen Informatics"/>
            <person name="Doyle S."/>
        </authorList>
    </citation>
    <scope>NUCLEOTIDE SEQUENCE [LARGE SCALE GENOMIC DNA]</scope>
    <source>
        <strain evidence="3 4">NCTC10660</strain>
    </source>
</reference>
<accession>A0A378U081</accession>
<feature type="region of interest" description="Disordered" evidence="1">
    <location>
        <begin position="58"/>
        <end position="84"/>
    </location>
</feature>
<name>A0A378U081_NEIEL</name>
<dbReference type="RefSeq" id="WP_074895595.1">
    <property type="nucleotide sequence ID" value="NZ_CP031252.1"/>
</dbReference>
<protein>
    <submittedName>
        <fullName evidence="3">Membrane protein</fullName>
    </submittedName>
</protein>
<dbReference type="AlphaFoldDB" id="A0A378U081"/>
<keyword evidence="2" id="KW-0732">Signal</keyword>
<dbReference type="GeneID" id="93352537"/>
<evidence type="ECO:0000256" key="2">
    <source>
        <dbReference type="SAM" id="SignalP"/>
    </source>
</evidence>
<proteinExistence type="predicted"/>